<protein>
    <submittedName>
        <fullName evidence="3">LssY C-terminal domain-containing protein</fullName>
    </submittedName>
</protein>
<dbReference type="EMBL" id="JANFAV010000009">
    <property type="protein sequence ID" value="MCW6535865.1"/>
    <property type="molecule type" value="Genomic_DNA"/>
</dbReference>
<dbReference type="InterPro" id="IPR025902">
    <property type="entry name" value="LssY-like-C_dom"/>
</dbReference>
<feature type="transmembrane region" description="Helical" evidence="1">
    <location>
        <begin position="20"/>
        <end position="44"/>
    </location>
</feature>
<gene>
    <name evidence="3" type="ORF">NEE01_13860</name>
</gene>
<evidence type="ECO:0000256" key="1">
    <source>
        <dbReference type="SAM" id="Phobius"/>
    </source>
</evidence>
<keyword evidence="1" id="KW-0472">Membrane</keyword>
<dbReference type="Pfam" id="PF14067">
    <property type="entry name" value="LssY_C"/>
    <property type="match status" value="1"/>
</dbReference>
<keyword evidence="4" id="KW-1185">Reference proteome</keyword>
<dbReference type="AlphaFoldDB" id="A0AA42CQN5"/>
<dbReference type="Proteomes" id="UP001165565">
    <property type="component" value="Unassembled WGS sequence"/>
</dbReference>
<evidence type="ECO:0000259" key="2">
    <source>
        <dbReference type="Pfam" id="PF14067"/>
    </source>
</evidence>
<accession>A0AA42CQN5</accession>
<sequence length="325" mass="35491">MPGAGLSTILPDDRARRRWGWGTIAALVLLGVPSLWFAMAYGGLPRLWSRHEHKLIGKRDELVSYTAQDIPGDPINLRLIGERAAIDCAFRRAGWSGSDPVDFRSALGIAASVVFARPYPTAPVSPLYVADRMQEFAFQRDAGRSADKRHHIRFWQIGPRDWLAAATFDRGVGLSLFTLQVTHHIGRDVDAERNAAGALLEASGAQLIGAQSSRIAPGWHRNGGGDRYRTDGMIHVYRLGGCQGSVGKGRSRLDPGLRRGGSEHYSAVVVAPLCPREGGDPVWASALGSHQSNTLMGAFAGAQRSRRDRRRFMRRAAGRAPWARA</sequence>
<keyword evidence="1" id="KW-0812">Transmembrane</keyword>
<feature type="domain" description="LssY-like C-terminal" evidence="2">
    <location>
        <begin position="65"/>
        <end position="233"/>
    </location>
</feature>
<dbReference type="RefSeq" id="WP_179513376.1">
    <property type="nucleotide sequence ID" value="NZ_JANFAV010000009.1"/>
</dbReference>
<evidence type="ECO:0000313" key="4">
    <source>
        <dbReference type="Proteomes" id="UP001165565"/>
    </source>
</evidence>
<reference evidence="3" key="1">
    <citation type="submission" date="2022-06" db="EMBL/GenBank/DDBJ databases">
        <title>Sphingomonas sp. nov. isolated from rhizosphere soil of tomato.</title>
        <authorList>
            <person name="Dong H."/>
            <person name="Gao R."/>
        </authorList>
    </citation>
    <scope>NUCLEOTIDE SEQUENCE</scope>
    <source>
        <strain evidence="3">MMSM24</strain>
    </source>
</reference>
<proteinExistence type="predicted"/>
<evidence type="ECO:0000313" key="3">
    <source>
        <dbReference type="EMBL" id="MCW6535865.1"/>
    </source>
</evidence>
<keyword evidence="1" id="KW-1133">Transmembrane helix</keyword>
<comment type="caution">
    <text evidence="3">The sequence shown here is derived from an EMBL/GenBank/DDBJ whole genome shotgun (WGS) entry which is preliminary data.</text>
</comment>
<name>A0AA42CQN5_9SPHN</name>
<organism evidence="3 4">
    <name type="scientific">Sphingomonas lycopersici</name>
    <dbReference type="NCBI Taxonomy" id="2951807"/>
    <lineage>
        <taxon>Bacteria</taxon>
        <taxon>Pseudomonadati</taxon>
        <taxon>Pseudomonadota</taxon>
        <taxon>Alphaproteobacteria</taxon>
        <taxon>Sphingomonadales</taxon>
        <taxon>Sphingomonadaceae</taxon>
        <taxon>Sphingomonas</taxon>
    </lineage>
</organism>